<dbReference type="EMBL" id="JACBAZ010000008">
    <property type="protein sequence ID" value="NWK57229.1"/>
    <property type="molecule type" value="Genomic_DNA"/>
</dbReference>
<evidence type="ECO:0000256" key="2">
    <source>
        <dbReference type="HAMAP-Rule" id="MF_00634"/>
    </source>
</evidence>
<proteinExistence type="inferred from homology"/>
<comment type="similarity">
    <text evidence="1 2">Belongs to the UPF0235 family.</text>
</comment>
<reference evidence="3 4" key="1">
    <citation type="submission" date="2020-07" db="EMBL/GenBank/DDBJ databases">
        <title>Roseicoccus Jingziensis gen. nov., sp. nov., isolated from coastal seawater.</title>
        <authorList>
            <person name="Feng X."/>
        </authorList>
    </citation>
    <scope>NUCLEOTIDE SEQUENCE [LARGE SCALE GENOMIC DNA]</scope>
    <source>
        <strain evidence="3 4">N1E253</strain>
    </source>
</reference>
<gene>
    <name evidence="3" type="ORF">HW115_16520</name>
</gene>
<dbReference type="PANTHER" id="PTHR13420">
    <property type="entry name" value="UPF0235 PROTEIN C15ORF40"/>
    <property type="match status" value="1"/>
</dbReference>
<dbReference type="HAMAP" id="MF_00634">
    <property type="entry name" value="UPF0235"/>
    <property type="match status" value="1"/>
</dbReference>
<dbReference type="GO" id="GO:0005737">
    <property type="term" value="C:cytoplasm"/>
    <property type="evidence" value="ECO:0007669"/>
    <property type="project" value="TreeGrafter"/>
</dbReference>
<keyword evidence="4" id="KW-1185">Reference proteome</keyword>
<evidence type="ECO:0000313" key="3">
    <source>
        <dbReference type="EMBL" id="NWK57229.1"/>
    </source>
</evidence>
<protein>
    <recommendedName>
        <fullName evidence="2">UPF0235 protein HW115_16520</fullName>
    </recommendedName>
</protein>
<organism evidence="3 4">
    <name type="scientific">Oceaniferula marina</name>
    <dbReference type="NCBI Taxonomy" id="2748318"/>
    <lineage>
        <taxon>Bacteria</taxon>
        <taxon>Pseudomonadati</taxon>
        <taxon>Verrucomicrobiota</taxon>
        <taxon>Verrucomicrobiia</taxon>
        <taxon>Verrucomicrobiales</taxon>
        <taxon>Verrucomicrobiaceae</taxon>
        <taxon>Oceaniferula</taxon>
    </lineage>
</organism>
<evidence type="ECO:0000256" key="1">
    <source>
        <dbReference type="ARBA" id="ARBA00010364"/>
    </source>
</evidence>
<dbReference type="PANTHER" id="PTHR13420:SF7">
    <property type="entry name" value="UPF0235 PROTEIN C15ORF40"/>
    <property type="match status" value="1"/>
</dbReference>
<dbReference type="SMART" id="SM01152">
    <property type="entry name" value="DUF167"/>
    <property type="match status" value="1"/>
</dbReference>
<dbReference type="AlphaFoldDB" id="A0A851GJ76"/>
<dbReference type="NCBIfam" id="TIGR00251">
    <property type="entry name" value="DUF167 family protein"/>
    <property type="match status" value="1"/>
</dbReference>
<comment type="caution">
    <text evidence="3">The sequence shown here is derived from an EMBL/GenBank/DDBJ whole genome shotgun (WGS) entry which is preliminary data.</text>
</comment>
<dbReference type="Gene3D" id="3.30.1200.10">
    <property type="entry name" value="YggU-like"/>
    <property type="match status" value="1"/>
</dbReference>
<sequence length="86" mass="9526">MILRIKATPNAKQNEITGWEDAPMIGPVLRIRIQSPPIDGKANKALTSFLADSLNIPKSKVKLIKGHNSRIKTFEIPDNIKLPGQK</sequence>
<dbReference type="SUPFAM" id="SSF69786">
    <property type="entry name" value="YggU-like"/>
    <property type="match status" value="1"/>
</dbReference>
<evidence type="ECO:0000313" key="4">
    <source>
        <dbReference type="Proteomes" id="UP000557872"/>
    </source>
</evidence>
<accession>A0A851GJ76</accession>
<dbReference type="InterPro" id="IPR036591">
    <property type="entry name" value="YggU-like_sf"/>
</dbReference>
<dbReference type="Proteomes" id="UP000557872">
    <property type="component" value="Unassembled WGS sequence"/>
</dbReference>
<dbReference type="InterPro" id="IPR003746">
    <property type="entry name" value="DUF167"/>
</dbReference>
<dbReference type="Pfam" id="PF02594">
    <property type="entry name" value="DUF167"/>
    <property type="match status" value="1"/>
</dbReference>
<name>A0A851GJ76_9BACT</name>